<sequence length="168" mass="18650">MITLQEPPALTTPSVRVRTSYLVGEQADMMRRGSDTAWLREASLDFDRFVADRVGVRQRWGVPSELLWFASAEYYIGSVVLRHRLTEDEGGGHIGYHVVYPWQRQGHATQMLRSALGKCATLGIARALLTVAPDNQASLTVVRRNGGVADGINHEGELRFWVDTSALA</sequence>
<dbReference type="InterPro" id="IPR000182">
    <property type="entry name" value="GNAT_dom"/>
</dbReference>
<evidence type="ECO:0000313" key="3">
    <source>
        <dbReference type="Proteomes" id="UP000234632"/>
    </source>
</evidence>
<dbReference type="GO" id="GO:0016747">
    <property type="term" value="F:acyltransferase activity, transferring groups other than amino-acyl groups"/>
    <property type="evidence" value="ECO:0007669"/>
    <property type="project" value="InterPro"/>
</dbReference>
<comment type="caution">
    <text evidence="2">The sequence shown here is derived from an EMBL/GenBank/DDBJ whole genome shotgun (WGS) entry which is preliminary data.</text>
</comment>
<dbReference type="Gene3D" id="3.40.630.30">
    <property type="match status" value="1"/>
</dbReference>
<dbReference type="InterPro" id="IPR016181">
    <property type="entry name" value="Acyl_CoA_acyltransferase"/>
</dbReference>
<evidence type="ECO:0000259" key="1">
    <source>
        <dbReference type="PROSITE" id="PS51186"/>
    </source>
</evidence>
<proteinExistence type="predicted"/>
<protein>
    <submittedName>
        <fullName evidence="2">GNAT family acetyltransferase</fullName>
    </submittedName>
</protein>
<accession>A0A2N4SXF7</accession>
<dbReference type="PANTHER" id="PTHR39173:SF1">
    <property type="entry name" value="ACETYLTRANSFERASE"/>
    <property type="match status" value="1"/>
</dbReference>
<dbReference type="AlphaFoldDB" id="A0A2N4SXF7"/>
<name>A0A2N4SXF7_9MICC</name>
<gene>
    <name evidence="2" type="ORF">AUQ48_17345</name>
</gene>
<dbReference type="RefSeq" id="WP_101853463.1">
    <property type="nucleotide sequence ID" value="NZ_LOMZ01000005.1"/>
</dbReference>
<keyword evidence="2" id="KW-0808">Transferase</keyword>
<evidence type="ECO:0000313" key="2">
    <source>
        <dbReference type="EMBL" id="PLC10661.1"/>
    </source>
</evidence>
<dbReference type="PANTHER" id="PTHR39173">
    <property type="entry name" value="ACETYLTRANSFERASE"/>
    <property type="match status" value="1"/>
</dbReference>
<dbReference type="Proteomes" id="UP000234632">
    <property type="component" value="Unassembled WGS sequence"/>
</dbReference>
<dbReference type="SUPFAM" id="SSF55729">
    <property type="entry name" value="Acyl-CoA N-acyltransferases (Nat)"/>
    <property type="match status" value="1"/>
</dbReference>
<organism evidence="2 3">
    <name type="scientific">Kocuria flava</name>
    <dbReference type="NCBI Taxonomy" id="446860"/>
    <lineage>
        <taxon>Bacteria</taxon>
        <taxon>Bacillati</taxon>
        <taxon>Actinomycetota</taxon>
        <taxon>Actinomycetes</taxon>
        <taxon>Micrococcales</taxon>
        <taxon>Micrococcaceae</taxon>
        <taxon>Kocuria</taxon>
    </lineage>
</organism>
<dbReference type="EMBL" id="LOMZ01000005">
    <property type="protein sequence ID" value="PLC10661.1"/>
    <property type="molecule type" value="Genomic_DNA"/>
</dbReference>
<feature type="domain" description="N-acetyltransferase" evidence="1">
    <location>
        <begin position="28"/>
        <end position="168"/>
    </location>
</feature>
<dbReference type="Pfam" id="PF13302">
    <property type="entry name" value="Acetyltransf_3"/>
    <property type="match status" value="1"/>
</dbReference>
<reference evidence="2 3" key="1">
    <citation type="submission" date="2015-12" db="EMBL/GenBank/DDBJ databases">
        <authorList>
            <person name="Shamseldin A."/>
            <person name="Moawad H."/>
            <person name="Abd El-Rahim W.M."/>
            <person name="Sadowsky M.J."/>
        </authorList>
    </citation>
    <scope>NUCLEOTIDE SEQUENCE [LARGE SCALE GENOMIC DNA]</scope>
    <source>
        <strain evidence="2 3">S43</strain>
    </source>
</reference>
<dbReference type="PROSITE" id="PS51186">
    <property type="entry name" value="GNAT"/>
    <property type="match status" value="1"/>
</dbReference>